<protein>
    <submittedName>
        <fullName evidence="2">Uncharacterized protein</fullName>
    </submittedName>
</protein>
<evidence type="ECO:0000313" key="3">
    <source>
        <dbReference type="Proteomes" id="UP000019376"/>
    </source>
</evidence>
<proteinExistence type="predicted"/>
<organism evidence="2 3">
    <name type="scientific">Penicillium oxalicum (strain 114-2 / CGMCC 5302)</name>
    <name type="common">Penicillium decumbens</name>
    <dbReference type="NCBI Taxonomy" id="933388"/>
    <lineage>
        <taxon>Eukaryota</taxon>
        <taxon>Fungi</taxon>
        <taxon>Dikarya</taxon>
        <taxon>Ascomycota</taxon>
        <taxon>Pezizomycotina</taxon>
        <taxon>Eurotiomycetes</taxon>
        <taxon>Eurotiomycetidae</taxon>
        <taxon>Eurotiales</taxon>
        <taxon>Aspergillaceae</taxon>
        <taxon>Penicillium</taxon>
    </lineage>
</organism>
<name>S7Z7C2_PENO1</name>
<keyword evidence="3" id="KW-1185">Reference proteome</keyword>
<feature type="region of interest" description="Disordered" evidence="1">
    <location>
        <begin position="258"/>
        <end position="282"/>
    </location>
</feature>
<sequence length="282" mass="31819">MNVGLAITRESSARATREFESESPAREPAWFKIRGIDEGDLEKKVTITAQVMRSDSRRFTIESTPRRLRGYRNSRRNIYTDDLLTIRSSYGSGTRPCNYSRRAGFLDSTREPARTSGSNSRVFPLRARKTRGSIGSITSVLPSYGSRAGLPDSNSRVIARPKRNDPDELVRDLDNPLRKRDILLLTIPSLDTSASVSVIDYDLAKSYKLYGGFGLRLDCQSAIKITVRGSVLDLAITRGEPAFWTRLASRLVPLARTREPRTRESSRSYASQKNSRFDRLDY</sequence>
<dbReference type="EMBL" id="KB644408">
    <property type="protein sequence ID" value="EPS26064.1"/>
    <property type="molecule type" value="Genomic_DNA"/>
</dbReference>
<dbReference type="HOGENOM" id="CLU_987321_0_0_1"/>
<dbReference type="Proteomes" id="UP000019376">
    <property type="component" value="Unassembled WGS sequence"/>
</dbReference>
<dbReference type="AlphaFoldDB" id="S7Z7C2"/>
<gene>
    <name evidence="2" type="ORF">PDE_01000</name>
</gene>
<evidence type="ECO:0000313" key="2">
    <source>
        <dbReference type="EMBL" id="EPS26064.1"/>
    </source>
</evidence>
<accession>S7Z7C2</accession>
<reference evidence="2 3" key="1">
    <citation type="journal article" date="2013" name="PLoS ONE">
        <title>Genomic and secretomic analyses reveal unique features of the lignocellulolytic enzyme system of Penicillium decumbens.</title>
        <authorList>
            <person name="Liu G."/>
            <person name="Zhang L."/>
            <person name="Wei X."/>
            <person name="Zou G."/>
            <person name="Qin Y."/>
            <person name="Ma L."/>
            <person name="Li J."/>
            <person name="Zheng H."/>
            <person name="Wang S."/>
            <person name="Wang C."/>
            <person name="Xun L."/>
            <person name="Zhao G.-P."/>
            <person name="Zhou Z."/>
            <person name="Qu Y."/>
        </authorList>
    </citation>
    <scope>NUCLEOTIDE SEQUENCE [LARGE SCALE GENOMIC DNA]</scope>
    <source>
        <strain evidence="3">114-2 / CGMCC 5302</strain>
    </source>
</reference>
<evidence type="ECO:0000256" key="1">
    <source>
        <dbReference type="SAM" id="MobiDB-lite"/>
    </source>
</evidence>